<dbReference type="EMBL" id="CP117989">
    <property type="protein sequence ID" value="WDG10672.1"/>
    <property type="molecule type" value="Genomic_DNA"/>
</dbReference>
<dbReference type="Proteomes" id="UP001219537">
    <property type="component" value="Chromosome 2"/>
</dbReference>
<dbReference type="RefSeq" id="WP_274291569.1">
    <property type="nucleotide sequence ID" value="NZ_CP117989.1"/>
</dbReference>
<dbReference type="InterPro" id="IPR009363">
    <property type="entry name" value="Phage_Mu_Gp16"/>
</dbReference>
<sequence length="177" mass="20161">MSNLLKLVQIGKRELAMDDDTYRAMLVNITGQNSAKNLSQWQLSKVLDHLKALGFKPKQKKPQPKALEVTKIKAIWITMHKQGFVRNGSDAAIDPYVRRMTTRSNGRGIERAMWLKPYQAAEVLESLKKWHYRLMCDAIIAKGGKIPRNDDLTGPAGYDKLAEFYAENYVESFDTDS</sequence>
<accession>A0AAQ2Y8I3</accession>
<reference evidence="1" key="1">
    <citation type="submission" date="2023-02" db="EMBL/GenBank/DDBJ databases">
        <title>Isolation, identification, and genome analysis of Vibrio campbellii in the Penaeus vannamei larvae stage.</title>
        <authorList>
            <person name="Huang T."/>
            <person name="Zhang B."/>
        </authorList>
    </citation>
    <scope>NUCLEOTIDE SEQUENCE</scope>
    <source>
        <strain evidence="1">20220413_1</strain>
    </source>
</reference>
<dbReference type="Pfam" id="PF06252">
    <property type="entry name" value="GemA"/>
    <property type="match status" value="1"/>
</dbReference>
<name>A0AAQ2Y8I3_9VIBR</name>
<protein>
    <submittedName>
        <fullName evidence="1">Regulatory protein GemA</fullName>
    </submittedName>
</protein>
<gene>
    <name evidence="1" type="ORF">PUN50_25215</name>
</gene>
<evidence type="ECO:0000313" key="1">
    <source>
        <dbReference type="EMBL" id="WDG10672.1"/>
    </source>
</evidence>
<proteinExistence type="predicted"/>
<organism evidence="1 2">
    <name type="scientific">Vibrio campbellii</name>
    <dbReference type="NCBI Taxonomy" id="680"/>
    <lineage>
        <taxon>Bacteria</taxon>
        <taxon>Pseudomonadati</taxon>
        <taxon>Pseudomonadota</taxon>
        <taxon>Gammaproteobacteria</taxon>
        <taxon>Vibrionales</taxon>
        <taxon>Vibrionaceae</taxon>
        <taxon>Vibrio</taxon>
    </lineage>
</organism>
<dbReference type="AlphaFoldDB" id="A0AAQ2Y8I3"/>
<evidence type="ECO:0000313" key="2">
    <source>
        <dbReference type="Proteomes" id="UP001219537"/>
    </source>
</evidence>